<name>A0A395LYM0_9BACT</name>
<dbReference type="EMBL" id="PHFL01000070">
    <property type="protein sequence ID" value="RFM23138.1"/>
    <property type="molecule type" value="Genomic_DNA"/>
</dbReference>
<gene>
    <name evidence="1" type="ORF">D0433_12785</name>
</gene>
<protein>
    <submittedName>
        <fullName evidence="1">Uncharacterized protein</fullName>
    </submittedName>
</protein>
<accession>A0A395LYM0</accession>
<reference evidence="1 2" key="1">
    <citation type="journal article" date="2011" name="ISME J.">
        <title>Community ecology of hot spring cyanobacterial mats: predominant populations and their functional potential.</title>
        <authorList>
            <person name="Klatt C.G."/>
            <person name="Wood J.M."/>
            <person name="Rusch D.B."/>
            <person name="Bateson M.M."/>
            <person name="Hamamura N."/>
            <person name="Heidelberg J.F."/>
            <person name="Grossman A.R."/>
            <person name="Bhaya D."/>
            <person name="Cohan F.M."/>
            <person name="Kuhl M."/>
            <person name="Bryant D.A."/>
            <person name="Ward D.M."/>
        </authorList>
    </citation>
    <scope>NUCLEOTIDE SEQUENCE [LARGE SCALE GENOMIC DNA]</scope>
    <source>
        <strain evidence="1">OS</strain>
    </source>
</reference>
<sequence>MFLPFSKKEQLASGFSEYIKLVLKKMCFALTACVPLACAGTFAHRGVVCMLLIWNQTYSFDVAQMAIHSGFVDTQAKIV</sequence>
<evidence type="ECO:0000313" key="2">
    <source>
        <dbReference type="Proteomes" id="UP000266389"/>
    </source>
</evidence>
<proteinExistence type="predicted"/>
<dbReference type="Proteomes" id="UP000266389">
    <property type="component" value="Unassembled WGS sequence"/>
</dbReference>
<organism evidence="1 2">
    <name type="scientific">Candidatus Thermochlorobacter aerophilus</name>
    <dbReference type="NCBI Taxonomy" id="1868324"/>
    <lineage>
        <taxon>Bacteria</taxon>
        <taxon>Pseudomonadati</taxon>
        <taxon>Chlorobiota</taxon>
        <taxon>Chlorobiia</taxon>
        <taxon>Chlorobiales</taxon>
        <taxon>Candidatus Thermochlorobacteriaceae</taxon>
        <taxon>Candidatus Thermochlorobacter</taxon>
    </lineage>
</organism>
<dbReference type="AlphaFoldDB" id="A0A395LYM0"/>
<evidence type="ECO:0000313" key="1">
    <source>
        <dbReference type="EMBL" id="RFM23138.1"/>
    </source>
</evidence>
<comment type="caution">
    <text evidence="1">The sequence shown here is derived from an EMBL/GenBank/DDBJ whole genome shotgun (WGS) entry which is preliminary data.</text>
</comment>